<reference evidence="1 2" key="1">
    <citation type="submission" date="2018-09" db="EMBL/GenBank/DDBJ databases">
        <title>Draft genome sequence of Rhodopseudomonas palustris 2.1.18.</title>
        <authorList>
            <person name="Robertson S.L."/>
            <person name="Meyer T.E."/>
            <person name="Kyndt J.A."/>
        </authorList>
    </citation>
    <scope>NUCLEOTIDE SEQUENCE [LARGE SCALE GENOMIC DNA]</scope>
    <source>
        <strain evidence="1 2">2.1.18</strain>
    </source>
</reference>
<dbReference type="Proteomes" id="UP000285523">
    <property type="component" value="Unassembled WGS sequence"/>
</dbReference>
<comment type="caution">
    <text evidence="1">The sequence shown here is derived from an EMBL/GenBank/DDBJ whole genome shotgun (WGS) entry which is preliminary data.</text>
</comment>
<dbReference type="OrthoDB" id="1357582at28211"/>
<dbReference type="AlphaFoldDB" id="A0A418UY00"/>
<gene>
    <name evidence="1" type="ORF">D4Q52_24340</name>
</gene>
<dbReference type="EMBL" id="QYYD01000039">
    <property type="protein sequence ID" value="RJF66124.1"/>
    <property type="molecule type" value="Genomic_DNA"/>
</dbReference>
<proteinExistence type="predicted"/>
<evidence type="ECO:0000313" key="1">
    <source>
        <dbReference type="EMBL" id="RJF66124.1"/>
    </source>
</evidence>
<accession>A0A418UY00</accession>
<name>A0A418UY00_RHOPL</name>
<sequence>MSPAWAAACPATGKSVIASEAKQSRASSTRLDCFVAALLAMTERLCVRLRADAVLKPAV</sequence>
<organism evidence="1 2">
    <name type="scientific">Rhodopseudomonas palustris</name>
    <dbReference type="NCBI Taxonomy" id="1076"/>
    <lineage>
        <taxon>Bacteria</taxon>
        <taxon>Pseudomonadati</taxon>
        <taxon>Pseudomonadota</taxon>
        <taxon>Alphaproteobacteria</taxon>
        <taxon>Hyphomicrobiales</taxon>
        <taxon>Nitrobacteraceae</taxon>
        <taxon>Rhodopseudomonas</taxon>
    </lineage>
</organism>
<evidence type="ECO:0000313" key="2">
    <source>
        <dbReference type="Proteomes" id="UP000285523"/>
    </source>
</evidence>
<protein>
    <submittedName>
        <fullName evidence="1">Uncharacterized protein</fullName>
    </submittedName>
</protein>